<protein>
    <submittedName>
        <fullName evidence="2">ORF6N domain-containing protein</fullName>
    </submittedName>
</protein>
<name>A0ABW8FW48_9GAMM</name>
<dbReference type="Proteomes" id="UP001617714">
    <property type="component" value="Unassembled WGS sequence"/>
</dbReference>
<dbReference type="EMBL" id="JBIXKD010000006">
    <property type="protein sequence ID" value="MFJ5321061.1"/>
    <property type="molecule type" value="Genomic_DNA"/>
</dbReference>
<gene>
    <name evidence="2" type="ORF">ACIPSN_06685</name>
</gene>
<comment type="caution">
    <text evidence="2">The sequence shown here is derived from an EMBL/GenBank/DDBJ whole genome shotgun (WGS) entry which is preliminary data.</text>
</comment>
<evidence type="ECO:0000313" key="3">
    <source>
        <dbReference type="Proteomes" id="UP001617714"/>
    </source>
</evidence>
<proteinExistence type="predicted"/>
<sequence length="223" mass="25639">MNSVNEMVLHNTQLGSVPVESLSVIAHKGFPVITTDLLANLYGANVNSIQQNFKRNATRFINGKHYFKLEGTDLREFKNRLTDSQSVARQARSLILWTERGAARHAKMLETDQAWDVFEWLEESYFNPQAKVVQPEPKKPVHPCELEFYIPETPLIFNPIQTSQLNALFKSVEYLITDFWPHMQALFPTLDCKHGSAVETVNLLMRLLKEKRAECDLLVQQQP</sequence>
<feature type="domain" description="KilA-N DNA-binding" evidence="1">
    <location>
        <begin position="23"/>
        <end position="108"/>
    </location>
</feature>
<organism evidence="2 3">
    <name type="scientific">Pectobacterium parvum</name>
    <dbReference type="NCBI Taxonomy" id="2778550"/>
    <lineage>
        <taxon>Bacteria</taxon>
        <taxon>Pseudomonadati</taxon>
        <taxon>Pseudomonadota</taxon>
        <taxon>Gammaproteobacteria</taxon>
        <taxon>Enterobacterales</taxon>
        <taxon>Pectobacteriaceae</taxon>
        <taxon>Pectobacterium</taxon>
    </lineage>
</organism>
<keyword evidence="3" id="KW-1185">Reference proteome</keyword>
<dbReference type="Pfam" id="PF10543">
    <property type="entry name" value="ORF6N"/>
    <property type="match status" value="1"/>
</dbReference>
<reference evidence="2 3" key="1">
    <citation type="submission" date="2024-10" db="EMBL/GenBank/DDBJ databases">
        <authorList>
            <person name="Lu C.-H."/>
        </authorList>
    </citation>
    <scope>NUCLEOTIDE SEQUENCE [LARGE SCALE GENOMIC DNA]</scope>
    <source>
        <strain evidence="2 3">22QBSP01-2</strain>
    </source>
</reference>
<evidence type="ECO:0000313" key="2">
    <source>
        <dbReference type="EMBL" id="MFJ5321061.1"/>
    </source>
</evidence>
<accession>A0ABW8FW48</accession>
<dbReference type="InterPro" id="IPR018873">
    <property type="entry name" value="KilA-N_DNA-bd_domain"/>
</dbReference>
<evidence type="ECO:0000259" key="1">
    <source>
        <dbReference type="Pfam" id="PF10543"/>
    </source>
</evidence>
<dbReference type="RefSeq" id="WP_400292276.1">
    <property type="nucleotide sequence ID" value="NZ_JBIXKD010000006.1"/>
</dbReference>